<feature type="domain" description="Phosphoribosyltransferase" evidence="8">
    <location>
        <begin position="40"/>
        <end position="160"/>
    </location>
</feature>
<comment type="cofactor">
    <cofactor evidence="7">
        <name>Mg(2+)</name>
        <dbReference type="ChEBI" id="CHEBI:18420"/>
    </cofactor>
</comment>
<comment type="pathway">
    <text evidence="1 7">Pyrimidine metabolism; UMP biosynthesis via de novo pathway; UMP from orotate: step 1/2.</text>
</comment>
<comment type="catalytic activity">
    <reaction evidence="7">
        <text>orotidine 5'-phosphate + diphosphate = orotate + 5-phospho-alpha-D-ribose 1-diphosphate</text>
        <dbReference type="Rhea" id="RHEA:10380"/>
        <dbReference type="ChEBI" id="CHEBI:30839"/>
        <dbReference type="ChEBI" id="CHEBI:33019"/>
        <dbReference type="ChEBI" id="CHEBI:57538"/>
        <dbReference type="ChEBI" id="CHEBI:58017"/>
        <dbReference type="EC" id="2.4.2.10"/>
    </reaction>
</comment>
<evidence type="ECO:0000256" key="7">
    <source>
        <dbReference type="HAMAP-Rule" id="MF_01208"/>
    </source>
</evidence>
<dbReference type="CDD" id="cd06223">
    <property type="entry name" value="PRTases_typeI"/>
    <property type="match status" value="1"/>
</dbReference>
<keyword evidence="12" id="KW-1185">Reference proteome</keyword>
<evidence type="ECO:0000313" key="11">
    <source>
        <dbReference type="Proteomes" id="UP000029661"/>
    </source>
</evidence>
<dbReference type="NCBIfam" id="TIGR00336">
    <property type="entry name" value="pyrE"/>
    <property type="match status" value="1"/>
</dbReference>
<keyword evidence="6 7" id="KW-0665">Pyrimidine biosynthesis</keyword>
<gene>
    <name evidence="9" type="primary">pyrE1</name>
    <name evidence="7 10" type="synonym">pyrE</name>
    <name evidence="9" type="ORF">BRM9_0514</name>
    <name evidence="10" type="ORF">MB9_1552</name>
</gene>
<dbReference type="InterPro" id="IPR023031">
    <property type="entry name" value="OPRT"/>
</dbReference>
<dbReference type="Proteomes" id="UP000029661">
    <property type="component" value="Chromosome"/>
</dbReference>
<name>A0A089ZBE6_METFO</name>
<reference evidence="10" key="2">
    <citation type="submission" date="2014-09" db="EMBL/GenBank/DDBJ databases">
        <authorList>
            <person name="Bishop-Lilly K.A."/>
            <person name="Broomall S.M."/>
            <person name="Chain P.S."/>
            <person name="Chertkov O."/>
            <person name="Coyne S.R."/>
            <person name="Daligault H.E."/>
            <person name="Davenport K.W."/>
            <person name="Erkkila T."/>
            <person name="Frey K.G."/>
            <person name="Gibbons H.S."/>
            <person name="Gu W."/>
            <person name="Jaissle J."/>
            <person name="Johnson S.L."/>
            <person name="Koroleva G.I."/>
            <person name="Ladner J.T."/>
            <person name="Lo C.-C."/>
            <person name="Minogue T.D."/>
            <person name="Munk C."/>
            <person name="Palacios G.F."/>
            <person name="Redden C.L."/>
            <person name="Rosenzweig C.N."/>
            <person name="Scholz M.B."/>
            <person name="Teshima H."/>
            <person name="Xu Y."/>
        </authorList>
    </citation>
    <scope>NUCLEOTIDE SEQUENCE</scope>
    <source>
        <strain evidence="10">Mb9</strain>
    </source>
</reference>
<dbReference type="PATRIC" id="fig|2162.10.peg.1618"/>
<evidence type="ECO:0000313" key="12">
    <source>
        <dbReference type="Proteomes" id="UP000062768"/>
    </source>
</evidence>
<evidence type="ECO:0000256" key="6">
    <source>
        <dbReference type="ARBA" id="ARBA00022975"/>
    </source>
</evidence>
<evidence type="ECO:0000256" key="4">
    <source>
        <dbReference type="ARBA" id="ARBA00022679"/>
    </source>
</evidence>
<feature type="binding site" evidence="7">
    <location>
        <position position="97"/>
    </location>
    <ligand>
        <name>5-phospho-alpha-D-ribose 1-diphosphate</name>
        <dbReference type="ChEBI" id="CHEBI:58017"/>
        <note>ligand shared between dimeric partners</note>
    </ligand>
</feature>
<dbReference type="PANTHER" id="PTHR19278:SF9">
    <property type="entry name" value="URIDINE 5'-MONOPHOSPHATE SYNTHASE"/>
    <property type="match status" value="1"/>
</dbReference>
<keyword evidence="3 7" id="KW-0328">Glycosyltransferase</keyword>
<feature type="binding site" description="in other chain" evidence="7">
    <location>
        <begin position="119"/>
        <end position="127"/>
    </location>
    <ligand>
        <name>5-phospho-alpha-D-ribose 1-diphosphate</name>
        <dbReference type="ChEBI" id="CHEBI:58017"/>
        <note>ligand shared between dimeric partners</note>
    </ligand>
</feature>
<dbReference type="GO" id="GO:0000287">
    <property type="term" value="F:magnesium ion binding"/>
    <property type="evidence" value="ECO:0007669"/>
    <property type="project" value="UniProtKB-UniRule"/>
</dbReference>
<organism evidence="9 11">
    <name type="scientific">Methanobacterium formicicum</name>
    <dbReference type="NCBI Taxonomy" id="2162"/>
    <lineage>
        <taxon>Archaea</taxon>
        <taxon>Methanobacteriati</taxon>
        <taxon>Methanobacteriota</taxon>
        <taxon>Methanomada group</taxon>
        <taxon>Methanobacteria</taxon>
        <taxon>Methanobacteriales</taxon>
        <taxon>Methanobacteriaceae</taxon>
        <taxon>Methanobacterium</taxon>
    </lineage>
</organism>
<comment type="function">
    <text evidence="7">Catalyzes the transfer of a ribosyl phosphate group from 5-phosphoribose 1-diphosphate to orotate, leading to the formation of orotidine monophosphate (OMP).</text>
</comment>
<dbReference type="InterPro" id="IPR000836">
    <property type="entry name" value="PRTase_dom"/>
</dbReference>
<evidence type="ECO:0000256" key="5">
    <source>
        <dbReference type="ARBA" id="ARBA00022842"/>
    </source>
</evidence>
<dbReference type="UniPathway" id="UPA00070">
    <property type="reaction ID" value="UER00119"/>
</dbReference>
<dbReference type="EC" id="2.4.2.10" evidence="2 7"/>
<evidence type="ECO:0000256" key="1">
    <source>
        <dbReference type="ARBA" id="ARBA00004889"/>
    </source>
</evidence>
<dbReference type="PANTHER" id="PTHR19278">
    <property type="entry name" value="OROTATE PHOSPHORIBOSYLTRANSFERASE"/>
    <property type="match status" value="1"/>
</dbReference>
<dbReference type="InterPro" id="IPR029057">
    <property type="entry name" value="PRTase-like"/>
</dbReference>
<dbReference type="GO" id="GO:0044205">
    <property type="term" value="P:'de novo' UMP biosynthetic process"/>
    <property type="evidence" value="ECO:0007669"/>
    <property type="project" value="UniProtKB-UniRule"/>
</dbReference>
<comment type="caution">
    <text evidence="7">Lacks conserved residue(s) required for the propagation of feature annotation.</text>
</comment>
<protein>
    <recommendedName>
        <fullName evidence="2 7">Orotate phosphoribosyltransferase</fullName>
        <shortName evidence="7">OPRT</shortName>
        <shortName evidence="7">OPRTase</shortName>
        <ecNumber evidence="2 7">2.4.2.10</ecNumber>
    </recommendedName>
</protein>
<keyword evidence="5 7" id="KW-0460">Magnesium</keyword>
<evidence type="ECO:0000313" key="9">
    <source>
        <dbReference type="EMBL" id="AIS31337.1"/>
    </source>
</evidence>
<dbReference type="SUPFAM" id="SSF53271">
    <property type="entry name" value="PRTase-like"/>
    <property type="match status" value="1"/>
</dbReference>
<dbReference type="KEGG" id="mfc:BRM9_0514"/>
<evidence type="ECO:0000256" key="3">
    <source>
        <dbReference type="ARBA" id="ARBA00022676"/>
    </source>
</evidence>
<proteinExistence type="inferred from homology"/>
<dbReference type="InterPro" id="IPR004467">
    <property type="entry name" value="Or_phspho_trans_dom"/>
</dbReference>
<evidence type="ECO:0000259" key="8">
    <source>
        <dbReference type="Pfam" id="PF00156"/>
    </source>
</evidence>
<dbReference type="STRING" id="2162.BRM9_0514"/>
<comment type="similarity">
    <text evidence="7">Belongs to the purine/pyrimidine phosphoribosyltransferase family. PyrE subfamily.</text>
</comment>
<keyword evidence="4 7" id="KW-0808">Transferase</keyword>
<dbReference type="GO" id="GO:0019856">
    <property type="term" value="P:pyrimidine nucleobase biosynthetic process"/>
    <property type="evidence" value="ECO:0007669"/>
    <property type="project" value="TreeGrafter"/>
</dbReference>
<dbReference type="HAMAP" id="MF_01208">
    <property type="entry name" value="PyrE"/>
    <property type="match status" value="1"/>
</dbReference>
<dbReference type="EMBL" id="CP006933">
    <property type="protein sequence ID" value="AIS31337.1"/>
    <property type="molecule type" value="Genomic_DNA"/>
</dbReference>
<dbReference type="Pfam" id="PF00156">
    <property type="entry name" value="Pribosyltran"/>
    <property type="match status" value="1"/>
</dbReference>
<feature type="binding site" evidence="7">
    <location>
        <position position="123"/>
    </location>
    <ligand>
        <name>orotate</name>
        <dbReference type="ChEBI" id="CHEBI:30839"/>
    </ligand>
</feature>
<dbReference type="AlphaFoldDB" id="A0A089ZBE6"/>
<feature type="binding site" description="in other chain" evidence="7">
    <location>
        <position position="94"/>
    </location>
    <ligand>
        <name>5-phospho-alpha-D-ribose 1-diphosphate</name>
        <dbReference type="ChEBI" id="CHEBI:58017"/>
        <note>ligand shared between dimeric partners</note>
    </ligand>
</feature>
<reference evidence="9" key="1">
    <citation type="submission" date="2013-12" db="EMBL/GenBank/DDBJ databases">
        <title>The complete genome sequence of Methanobacterium sp. BRM9.</title>
        <authorList>
            <consortium name="Pastoral Greenhouse Gas Research Consortium"/>
            <person name="Kelly W.J."/>
            <person name="Leahy S.C."/>
            <person name="Perry R."/>
            <person name="Li D."/>
            <person name="Altermann E."/>
            <person name="Lambie S.C."/>
            <person name="Attwood G.T."/>
        </authorList>
    </citation>
    <scope>NUCLEOTIDE SEQUENCE [LARGE SCALE GENOMIC DNA]</scope>
    <source>
        <strain evidence="9">BRM9</strain>
    </source>
</reference>
<dbReference type="Proteomes" id="UP000062768">
    <property type="component" value="Chromosome I"/>
</dbReference>
<dbReference type="GO" id="GO:0004588">
    <property type="term" value="F:orotate phosphoribosyltransferase activity"/>
    <property type="evidence" value="ECO:0007669"/>
    <property type="project" value="UniProtKB-UniRule"/>
</dbReference>
<sequence length="176" mass="19145">MIKQEKNQLISLLNDNNVIKFGKFTLSSGRESDYYVDMKKAITDPQILSQVSKIISQLISDDDIDRVAGPALGAVPIATAVALHAGIPMLMIRKAQKDYGTSQLIEGELKTGDKVIVVEDVTTTGHSLLKAVRAVQDNGGVVERTFVVVDREEGAVEELKKQGITLEPLVSISEVR</sequence>
<dbReference type="Gene3D" id="3.40.50.2020">
    <property type="match status" value="1"/>
</dbReference>
<dbReference type="EMBL" id="LN734822">
    <property type="protein sequence ID" value="CEL25187.1"/>
    <property type="molecule type" value="Genomic_DNA"/>
</dbReference>
<comment type="subunit">
    <text evidence="7">Homodimer.</text>
</comment>
<evidence type="ECO:0000256" key="2">
    <source>
        <dbReference type="ARBA" id="ARBA00011971"/>
    </source>
</evidence>
<dbReference type="FunFam" id="3.40.50.2020:FF:000029">
    <property type="entry name" value="Orotate phosphoribosyltransferase"/>
    <property type="match status" value="1"/>
</dbReference>
<evidence type="ECO:0000313" key="10">
    <source>
        <dbReference type="EMBL" id="CEL25187.1"/>
    </source>
</evidence>
<accession>A0A089ZBE6</accession>
<feature type="binding site" evidence="7">
    <location>
        <position position="151"/>
    </location>
    <ligand>
        <name>orotate</name>
        <dbReference type="ChEBI" id="CHEBI:30839"/>
    </ligand>
</feature>
<feature type="binding site" evidence="7">
    <location>
        <position position="93"/>
    </location>
    <ligand>
        <name>5-phospho-alpha-D-ribose 1-diphosphate</name>
        <dbReference type="ChEBI" id="CHEBI:58017"/>
        <note>ligand shared between dimeric partners</note>
    </ligand>
</feature>